<comment type="caution">
    <text evidence="3">The sequence shown here is derived from an EMBL/GenBank/DDBJ whole genome shotgun (WGS) entry which is preliminary data.</text>
</comment>
<evidence type="ECO:0000256" key="1">
    <source>
        <dbReference type="SAM" id="MobiDB-lite"/>
    </source>
</evidence>
<feature type="compositionally biased region" description="Low complexity" evidence="1">
    <location>
        <begin position="139"/>
        <end position="164"/>
    </location>
</feature>
<dbReference type="InterPro" id="IPR045794">
    <property type="entry name" value="Trypco1"/>
</dbReference>
<dbReference type="Pfam" id="PF19493">
    <property type="entry name" value="Trypco1"/>
    <property type="match status" value="1"/>
</dbReference>
<name>A0A951U2T9_9CYAN</name>
<dbReference type="EMBL" id="JAHHHV010000002">
    <property type="protein sequence ID" value="MBW4463890.1"/>
    <property type="molecule type" value="Genomic_DNA"/>
</dbReference>
<dbReference type="Proteomes" id="UP000707356">
    <property type="component" value="Unassembled WGS sequence"/>
</dbReference>
<dbReference type="NCBIfam" id="NF041216">
    <property type="entry name" value="CU044_2847_fam"/>
    <property type="match status" value="1"/>
</dbReference>
<feature type="region of interest" description="Disordered" evidence="1">
    <location>
        <begin position="133"/>
        <end position="173"/>
    </location>
</feature>
<gene>
    <name evidence="3" type="ORF">KME07_00410</name>
</gene>
<evidence type="ECO:0000313" key="4">
    <source>
        <dbReference type="Proteomes" id="UP000707356"/>
    </source>
</evidence>
<organism evidence="3 4">
    <name type="scientific">Pegethrix bostrychoides GSE-TBD4-15B</name>
    <dbReference type="NCBI Taxonomy" id="2839662"/>
    <lineage>
        <taxon>Bacteria</taxon>
        <taxon>Bacillati</taxon>
        <taxon>Cyanobacteriota</taxon>
        <taxon>Cyanophyceae</taxon>
        <taxon>Oculatellales</taxon>
        <taxon>Oculatellaceae</taxon>
        <taxon>Pegethrix</taxon>
    </lineage>
</organism>
<protein>
    <recommendedName>
        <fullName evidence="2">Trypsin-co-occurring domain-containing protein</fullName>
    </recommendedName>
</protein>
<reference evidence="3" key="2">
    <citation type="journal article" date="2022" name="Microbiol. Resour. Announc.">
        <title>Metagenome Sequencing to Explore Phylogenomics of Terrestrial Cyanobacteria.</title>
        <authorList>
            <person name="Ward R.D."/>
            <person name="Stajich J.E."/>
            <person name="Johansen J.R."/>
            <person name="Huntemann M."/>
            <person name="Clum A."/>
            <person name="Foster B."/>
            <person name="Foster B."/>
            <person name="Roux S."/>
            <person name="Palaniappan K."/>
            <person name="Varghese N."/>
            <person name="Mukherjee S."/>
            <person name="Reddy T.B.K."/>
            <person name="Daum C."/>
            <person name="Copeland A."/>
            <person name="Chen I.A."/>
            <person name="Ivanova N.N."/>
            <person name="Kyrpides N.C."/>
            <person name="Shapiro N."/>
            <person name="Eloe-Fadrosh E.A."/>
            <person name="Pietrasiak N."/>
        </authorList>
    </citation>
    <scope>NUCLEOTIDE SEQUENCE</scope>
    <source>
        <strain evidence="3">GSE-TBD4-15B</strain>
    </source>
</reference>
<proteinExistence type="predicted"/>
<evidence type="ECO:0000313" key="3">
    <source>
        <dbReference type="EMBL" id="MBW4463890.1"/>
    </source>
</evidence>
<dbReference type="AlphaFoldDB" id="A0A951U2T9"/>
<evidence type="ECO:0000259" key="2">
    <source>
        <dbReference type="Pfam" id="PF19493"/>
    </source>
</evidence>
<reference evidence="3" key="1">
    <citation type="submission" date="2021-05" db="EMBL/GenBank/DDBJ databases">
        <authorList>
            <person name="Pietrasiak N."/>
            <person name="Ward R."/>
            <person name="Stajich J.E."/>
            <person name="Kurbessoian T."/>
        </authorList>
    </citation>
    <scope>NUCLEOTIDE SEQUENCE</scope>
    <source>
        <strain evidence="3">GSE-TBD4-15B</strain>
    </source>
</reference>
<accession>A0A951U2T9</accession>
<sequence>MSQLQPIQLEDGTVIYVEATEDVVAPAVEPAAETGEVGRTGQKGWVDSLGRASTKGLEASAQSFNAIESTIKTYTKYTLNAFNDAALANVEKVTLEFGMNVSGGAGVPYIAAGTVNCNIKVTVECAFPERQAERQAAKVTQQVPQLTPQQMAQRQAAQQAQRAAIPQSGSAPR</sequence>
<feature type="domain" description="Trypsin-co-occurring" evidence="2">
    <location>
        <begin position="7"/>
        <end position="126"/>
    </location>
</feature>